<evidence type="ECO:0000313" key="2">
    <source>
        <dbReference type="EMBL" id="KAD7117874.1"/>
    </source>
</evidence>
<name>A0A5N6PWG0_9ASTR</name>
<dbReference type="OrthoDB" id="1104916at2759"/>
<protein>
    <submittedName>
        <fullName evidence="2">Uncharacterized protein</fullName>
    </submittedName>
</protein>
<feature type="region of interest" description="Disordered" evidence="1">
    <location>
        <begin position="155"/>
        <end position="187"/>
    </location>
</feature>
<reference evidence="2 3" key="1">
    <citation type="submission" date="2019-05" db="EMBL/GenBank/DDBJ databases">
        <title>Mikania micrantha, genome provides insights into the molecular mechanism of rapid growth.</title>
        <authorList>
            <person name="Liu B."/>
        </authorList>
    </citation>
    <scope>NUCLEOTIDE SEQUENCE [LARGE SCALE GENOMIC DNA]</scope>
    <source>
        <strain evidence="2">NLD-2019</strain>
        <tissue evidence="2">Leaf</tissue>
    </source>
</reference>
<keyword evidence="3" id="KW-1185">Reference proteome</keyword>
<feature type="region of interest" description="Disordered" evidence="1">
    <location>
        <begin position="1"/>
        <end position="50"/>
    </location>
</feature>
<evidence type="ECO:0000256" key="1">
    <source>
        <dbReference type="SAM" id="MobiDB-lite"/>
    </source>
</evidence>
<organism evidence="2 3">
    <name type="scientific">Mikania micrantha</name>
    <name type="common">bitter vine</name>
    <dbReference type="NCBI Taxonomy" id="192012"/>
    <lineage>
        <taxon>Eukaryota</taxon>
        <taxon>Viridiplantae</taxon>
        <taxon>Streptophyta</taxon>
        <taxon>Embryophyta</taxon>
        <taxon>Tracheophyta</taxon>
        <taxon>Spermatophyta</taxon>
        <taxon>Magnoliopsida</taxon>
        <taxon>eudicotyledons</taxon>
        <taxon>Gunneridae</taxon>
        <taxon>Pentapetalae</taxon>
        <taxon>asterids</taxon>
        <taxon>campanulids</taxon>
        <taxon>Asterales</taxon>
        <taxon>Asteraceae</taxon>
        <taxon>Asteroideae</taxon>
        <taxon>Heliantheae alliance</taxon>
        <taxon>Eupatorieae</taxon>
        <taxon>Mikania</taxon>
    </lineage>
</organism>
<dbReference type="AlphaFoldDB" id="A0A5N6PWG0"/>
<feature type="region of interest" description="Disordered" evidence="1">
    <location>
        <begin position="258"/>
        <end position="291"/>
    </location>
</feature>
<dbReference type="EMBL" id="SZYD01000002">
    <property type="protein sequence ID" value="KAD7117874.1"/>
    <property type="molecule type" value="Genomic_DNA"/>
</dbReference>
<sequence>MDPSANFIPNLEKPPDPKLFPPLDPGAGNRKDTTMAANSQPAKKRDATGSVIGAKGGNSFVNLNVDKFAMERDGVQQQSAMECENSHLQQVSHEGRHQEGVLGLAKVGSGVVMQLQLQQQASIGVGKIGGQTQHPIAQGVMKVITRIEDDYHQSVSRSELKEQEHGTATCVIEEGEKQSSTVGRGKEQDADEFITVVNKKQTVEKSRKGKNIKQGTSKGPSYASRTKEKKQGQQDRPATTSDLAIQKRMADLHRRFTLEVGPKQKGSGIKKNQNQQGSSSKWQPKTSNLAKDTSVSNQFAALKDEEFSIMDLEESVRQREAGGCWLGEFCGTIYENSIWSIVNRLVFSATVYYIWQERNLRRYENKYRPVDDLCSLILGVVRLRLMSLNVKGSRASMEVMKLWDTRGLQVGSTTDNPERGRVGQIVSNVRFGACGWARFGINLYLHLLRGEKGWDNNNNMTRDFGVGNNMGWVDKYHSLNPKGIVKSEGLNRANLLWAWDFFVGLGMQRNSGWNAYGYSSPPWNVNYQWMQQNWPMEIIDYRGVFGYLRTSGRDTLQREVEGLVYQMQTTHVLVWFHASVFGNFEMLVNKIQRLLRTQKCVDHDVQGLTYYWKGMQGFNIECGDKRSWCGVLKSPVNWCNQLSNGNDLNLKEAKSLSCWPDVWPVRPDGWTKRPVTWCPAWPGRYAEVPTRWLLGLRLLLPPVCPVAVMGRNSVFLGWPADRPVECWVYAGGHAALGMMATGSSMGSYGPWTWFTKLDVFDGS</sequence>
<feature type="compositionally biased region" description="Basic and acidic residues" evidence="1">
    <location>
        <begin position="155"/>
        <end position="165"/>
    </location>
</feature>
<proteinExistence type="predicted"/>
<feature type="region of interest" description="Disordered" evidence="1">
    <location>
        <begin position="201"/>
        <end position="242"/>
    </location>
</feature>
<accession>A0A5N6PWG0</accession>
<feature type="compositionally biased region" description="Polar residues" evidence="1">
    <location>
        <begin position="270"/>
        <end position="291"/>
    </location>
</feature>
<comment type="caution">
    <text evidence="2">The sequence shown here is derived from an EMBL/GenBank/DDBJ whole genome shotgun (WGS) entry which is preliminary data.</text>
</comment>
<evidence type="ECO:0000313" key="3">
    <source>
        <dbReference type="Proteomes" id="UP000326396"/>
    </source>
</evidence>
<gene>
    <name evidence="2" type="ORF">E3N88_05142</name>
</gene>
<dbReference type="Proteomes" id="UP000326396">
    <property type="component" value="Linkage Group LG10"/>
</dbReference>